<evidence type="ECO:0000313" key="1">
    <source>
        <dbReference type="EMBL" id="RAH74612.1"/>
    </source>
</evidence>
<evidence type="ECO:0000313" key="2">
    <source>
        <dbReference type="Proteomes" id="UP000249661"/>
    </source>
</evidence>
<dbReference type="Proteomes" id="UP000249661">
    <property type="component" value="Unassembled WGS sequence"/>
</dbReference>
<organism evidence="1 2">
    <name type="scientific">Aspergillus aculeatinus CBS 121060</name>
    <dbReference type="NCBI Taxonomy" id="1448322"/>
    <lineage>
        <taxon>Eukaryota</taxon>
        <taxon>Fungi</taxon>
        <taxon>Dikarya</taxon>
        <taxon>Ascomycota</taxon>
        <taxon>Pezizomycotina</taxon>
        <taxon>Eurotiomycetes</taxon>
        <taxon>Eurotiomycetidae</taxon>
        <taxon>Eurotiales</taxon>
        <taxon>Aspergillaceae</taxon>
        <taxon>Aspergillus</taxon>
        <taxon>Aspergillus subgen. Circumdati</taxon>
    </lineage>
</organism>
<gene>
    <name evidence="1" type="ORF">BO66DRAFT_397857</name>
</gene>
<proteinExistence type="predicted"/>
<reference evidence="1" key="1">
    <citation type="submission" date="2018-02" db="EMBL/GenBank/DDBJ databases">
        <title>The genomes of Aspergillus section Nigri reveals drivers in fungal speciation.</title>
        <authorList>
            <consortium name="DOE Joint Genome Institute"/>
            <person name="Vesth T.C."/>
            <person name="Nybo J."/>
            <person name="Theobald S."/>
            <person name="Brandl J."/>
            <person name="Frisvad J.C."/>
            <person name="Nielsen K.F."/>
            <person name="Lyhne E.K."/>
            <person name="Kogle M.E."/>
            <person name="Kuo A."/>
            <person name="Riley R."/>
            <person name="Clum A."/>
            <person name="Nolan M."/>
            <person name="Lipzen A."/>
            <person name="Salamov A."/>
            <person name="Henrissat B."/>
            <person name="Wiebenga A."/>
            <person name="De vries R.P."/>
            <person name="Grigoriev I.V."/>
            <person name="Mortensen U.H."/>
            <person name="Andersen M.R."/>
            <person name="Baker S.E."/>
        </authorList>
    </citation>
    <scope>NUCLEOTIDE SEQUENCE</scope>
    <source>
        <strain evidence="1">CBS 121060</strain>
    </source>
</reference>
<protein>
    <submittedName>
        <fullName evidence="1">Uncharacterized protein</fullName>
    </submittedName>
</protein>
<name>A0ACD1HMB8_9EURO</name>
<accession>A0ACD1HMB8</accession>
<sequence length="210" mass="23314">MSVSFRSSSVIRAQGRDLLSERITETTASPTAEAVLYHSKRSDTGRRDMAYRCLLRLKESGEGGTRQCQMWAVQYRFTEGFQHRFYEPSKNSGSVASSTPSLLWSRSPTIGSHLGHELWVCIEFQSSDLASRNGAKNRAGKARGVEGVVQKQPLLTDSMVVVSCTHAWASKEAIKASNLNEDGAIHTQPRSARGMHHRQQIVDGWTLTFS</sequence>
<dbReference type="EMBL" id="KZ824935">
    <property type="protein sequence ID" value="RAH74612.1"/>
    <property type="molecule type" value="Genomic_DNA"/>
</dbReference>
<keyword evidence="2" id="KW-1185">Reference proteome</keyword>